<dbReference type="KEGG" id="psco:LY89DRAFT_686875"/>
<evidence type="ECO:0000313" key="2">
    <source>
        <dbReference type="EMBL" id="KUJ14400.1"/>
    </source>
</evidence>
<dbReference type="Proteomes" id="UP000070700">
    <property type="component" value="Unassembled WGS sequence"/>
</dbReference>
<evidence type="ECO:0000313" key="3">
    <source>
        <dbReference type="Proteomes" id="UP000070700"/>
    </source>
</evidence>
<keyword evidence="3" id="KW-1185">Reference proteome</keyword>
<name>A0A194X2H8_MOLSC</name>
<dbReference type="OrthoDB" id="4521980at2759"/>
<dbReference type="EMBL" id="KQ947420">
    <property type="protein sequence ID" value="KUJ14400.1"/>
    <property type="molecule type" value="Genomic_DNA"/>
</dbReference>
<dbReference type="RefSeq" id="XP_018068755.1">
    <property type="nucleotide sequence ID" value="XM_018215382.1"/>
</dbReference>
<dbReference type="AlphaFoldDB" id="A0A194X2H8"/>
<dbReference type="InParanoid" id="A0A194X2H8"/>
<organism evidence="2 3">
    <name type="scientific">Mollisia scopiformis</name>
    <name type="common">Conifer needle endophyte fungus</name>
    <name type="synonym">Phialocephala scopiformis</name>
    <dbReference type="NCBI Taxonomy" id="149040"/>
    <lineage>
        <taxon>Eukaryota</taxon>
        <taxon>Fungi</taxon>
        <taxon>Dikarya</taxon>
        <taxon>Ascomycota</taxon>
        <taxon>Pezizomycotina</taxon>
        <taxon>Leotiomycetes</taxon>
        <taxon>Helotiales</taxon>
        <taxon>Mollisiaceae</taxon>
        <taxon>Mollisia</taxon>
    </lineage>
</organism>
<proteinExistence type="predicted"/>
<accession>A0A194X2H8</accession>
<dbReference type="GeneID" id="28825108"/>
<protein>
    <submittedName>
        <fullName evidence="2">Uncharacterized protein</fullName>
    </submittedName>
</protein>
<evidence type="ECO:0000256" key="1">
    <source>
        <dbReference type="SAM" id="MobiDB-lite"/>
    </source>
</evidence>
<reference evidence="2 3" key="1">
    <citation type="submission" date="2015-10" db="EMBL/GenBank/DDBJ databases">
        <title>Full genome of DAOMC 229536 Phialocephala scopiformis, a fungal endophyte of spruce producing the potent anti-insectan compound rugulosin.</title>
        <authorList>
            <consortium name="DOE Joint Genome Institute"/>
            <person name="Walker A.K."/>
            <person name="Frasz S.L."/>
            <person name="Seifert K.A."/>
            <person name="Miller J.D."/>
            <person name="Mondo S.J."/>
            <person name="Labutti K."/>
            <person name="Lipzen A."/>
            <person name="Dockter R."/>
            <person name="Kennedy M."/>
            <person name="Grigoriev I.V."/>
            <person name="Spatafora J.W."/>
        </authorList>
    </citation>
    <scope>NUCLEOTIDE SEQUENCE [LARGE SCALE GENOMIC DNA]</scope>
    <source>
        <strain evidence="2 3">CBS 120377</strain>
    </source>
</reference>
<feature type="region of interest" description="Disordered" evidence="1">
    <location>
        <begin position="1"/>
        <end position="37"/>
    </location>
</feature>
<sequence>MPHATSPPDTAAIDDWESTPSPDPPNRRTMASDRETQEFISPVPCTWDVPLSKEKIEKLKLGCRPRDMDDKWFVFASEEWNGTVRVHYFRSWTGKKCYELVVEVGDDGDGRVKELVFETRLGDEKEAKEMVFGVSRSVLEVYFGEGV</sequence>
<gene>
    <name evidence="2" type="ORF">LY89DRAFT_686875</name>
</gene>